<dbReference type="Proteomes" id="UP000029964">
    <property type="component" value="Unassembled WGS sequence"/>
</dbReference>
<gene>
    <name evidence="1" type="ORF">ACRE_016040</name>
</gene>
<dbReference type="OrthoDB" id="10019231at2759"/>
<comment type="caution">
    <text evidence="1">The sequence shown here is derived from an EMBL/GenBank/DDBJ whole genome shotgun (WGS) entry which is preliminary data.</text>
</comment>
<dbReference type="AlphaFoldDB" id="A0A086TDS4"/>
<reference evidence="2" key="1">
    <citation type="journal article" date="2014" name="Genome Announc.">
        <title>Genome sequence and annotation of Acremonium chrysogenum, producer of the beta-lactam antibiotic cephalosporin C.</title>
        <authorList>
            <person name="Terfehr D."/>
            <person name="Dahlmann T.A."/>
            <person name="Specht T."/>
            <person name="Zadra I."/>
            <person name="Kuernsteiner H."/>
            <person name="Kueck U."/>
        </authorList>
    </citation>
    <scope>NUCLEOTIDE SEQUENCE [LARGE SCALE GENOMIC DNA]</scope>
    <source>
        <strain evidence="2">ATCC 11550 / CBS 779.69 / DSM 880 / IAM 14645 / JCM 23072 / IMI 49137</strain>
    </source>
</reference>
<evidence type="ECO:0000313" key="1">
    <source>
        <dbReference type="EMBL" id="KFH47506.1"/>
    </source>
</evidence>
<accession>A0A086TDS4</accession>
<dbReference type="HOGENOM" id="CLU_2262923_0_0_1"/>
<evidence type="ECO:0000313" key="2">
    <source>
        <dbReference type="Proteomes" id="UP000029964"/>
    </source>
</evidence>
<sequence>MTIDLVHVLSQLLHLSGISTVKPAGTEATIRVLPTYIAQQPDGVPPKALALFHPGVHFEWDFVNDRILCDTCSRESGFLVWQPDFMNVTAPPKLATLRFVAET</sequence>
<dbReference type="STRING" id="857340.A0A086TDS4"/>
<protein>
    <submittedName>
        <fullName evidence="1">Uncharacterized protein</fullName>
    </submittedName>
</protein>
<name>A0A086TDS4_HAPC1</name>
<proteinExistence type="predicted"/>
<keyword evidence="2" id="KW-1185">Reference proteome</keyword>
<organism evidence="1 2">
    <name type="scientific">Hapsidospora chrysogenum (strain ATCC 11550 / CBS 779.69 / DSM 880 / IAM 14645 / JCM 23072 / IMI 49137)</name>
    <name type="common">Acremonium chrysogenum</name>
    <dbReference type="NCBI Taxonomy" id="857340"/>
    <lineage>
        <taxon>Eukaryota</taxon>
        <taxon>Fungi</taxon>
        <taxon>Dikarya</taxon>
        <taxon>Ascomycota</taxon>
        <taxon>Pezizomycotina</taxon>
        <taxon>Sordariomycetes</taxon>
        <taxon>Hypocreomycetidae</taxon>
        <taxon>Hypocreales</taxon>
        <taxon>Bionectriaceae</taxon>
        <taxon>Hapsidospora</taxon>
    </lineage>
</organism>
<dbReference type="EMBL" id="JPKY01000009">
    <property type="protein sequence ID" value="KFH47506.1"/>
    <property type="molecule type" value="Genomic_DNA"/>
</dbReference>